<feature type="non-terminal residue" evidence="2">
    <location>
        <position position="267"/>
    </location>
</feature>
<dbReference type="SMART" id="SM00852">
    <property type="entry name" value="MoCF_biosynth"/>
    <property type="match status" value="1"/>
</dbReference>
<dbReference type="InterPro" id="IPR036425">
    <property type="entry name" value="MoaB/Mog-like_dom_sf"/>
</dbReference>
<name>A0A0F8YV06_9ZZZZ</name>
<sequence>MKAEIISVGTEILLGDILDTNSQYLAVRLPPMGIDLYYMSKVGDNLQRLAETIGRAHKRSDLVLITGGLGPTEDDLTREAIALTLDEEMYVDADMEQRLRAFFAARGFSFPERNVKQAMLIPSAQAIPNPRGTAPGWWVEKDGRIIVAMPGPPAELERMWEVEVAPRLARLTTGDVILSRTVKTIGIGEGHLDEMVSPLLKSENPTVGVYAKPDGVHLRLTAKASTQEAARRLIQPMEEELRRLVGDAVWGVDDDTLEGVIGAMLKE</sequence>
<dbReference type="AlphaFoldDB" id="A0A0F8YV06"/>
<accession>A0A0F8YV06</accession>
<dbReference type="Pfam" id="PF00994">
    <property type="entry name" value="MoCF_biosynth"/>
    <property type="match status" value="1"/>
</dbReference>
<dbReference type="Gene3D" id="3.40.980.10">
    <property type="entry name" value="MoaB/Mog-like domain"/>
    <property type="match status" value="1"/>
</dbReference>
<dbReference type="InterPro" id="IPR001453">
    <property type="entry name" value="MoaB/Mog_dom"/>
</dbReference>
<dbReference type="HAMAP" id="MF_00226_B">
    <property type="entry name" value="CinA_B"/>
    <property type="match status" value="1"/>
</dbReference>
<comment type="caution">
    <text evidence="2">The sequence shown here is derived from an EMBL/GenBank/DDBJ whole genome shotgun (WGS) entry which is preliminary data.</text>
</comment>
<reference evidence="2" key="1">
    <citation type="journal article" date="2015" name="Nature">
        <title>Complex archaea that bridge the gap between prokaryotes and eukaryotes.</title>
        <authorList>
            <person name="Spang A."/>
            <person name="Saw J.H."/>
            <person name="Jorgensen S.L."/>
            <person name="Zaremba-Niedzwiedzka K."/>
            <person name="Martijn J."/>
            <person name="Lind A.E."/>
            <person name="van Eijk R."/>
            <person name="Schleper C."/>
            <person name="Guy L."/>
            <person name="Ettema T.J."/>
        </authorList>
    </citation>
    <scope>NUCLEOTIDE SEQUENCE</scope>
</reference>
<dbReference type="Pfam" id="PF18146">
    <property type="entry name" value="CinA_KH"/>
    <property type="match status" value="1"/>
</dbReference>
<dbReference type="SUPFAM" id="SSF53218">
    <property type="entry name" value="Molybdenum cofactor biosynthesis proteins"/>
    <property type="match status" value="1"/>
</dbReference>
<dbReference type="NCBIfam" id="TIGR00200">
    <property type="entry name" value="cinA_nterm"/>
    <property type="match status" value="1"/>
</dbReference>
<proteinExistence type="inferred from homology"/>
<dbReference type="EMBL" id="LAZR01051377">
    <property type="protein sequence ID" value="KKK85288.1"/>
    <property type="molecule type" value="Genomic_DNA"/>
</dbReference>
<dbReference type="CDD" id="cd00885">
    <property type="entry name" value="cinA"/>
    <property type="match status" value="1"/>
</dbReference>
<dbReference type="NCBIfam" id="TIGR00177">
    <property type="entry name" value="molyb_syn"/>
    <property type="match status" value="1"/>
</dbReference>
<feature type="domain" description="MoaB/Mog" evidence="1">
    <location>
        <begin position="4"/>
        <end position="170"/>
    </location>
</feature>
<dbReference type="InterPro" id="IPR050101">
    <property type="entry name" value="CinA"/>
</dbReference>
<dbReference type="InterPro" id="IPR008135">
    <property type="entry name" value="Competence-induced_CinA"/>
</dbReference>
<gene>
    <name evidence="2" type="ORF">LCGC14_2774790</name>
</gene>
<dbReference type="PANTHER" id="PTHR13939">
    <property type="entry name" value="NICOTINAMIDE-NUCLEOTIDE AMIDOHYDROLASE PNCC"/>
    <property type="match status" value="1"/>
</dbReference>
<evidence type="ECO:0000259" key="1">
    <source>
        <dbReference type="SMART" id="SM00852"/>
    </source>
</evidence>
<dbReference type="Gene3D" id="3.30.70.2860">
    <property type="match status" value="1"/>
</dbReference>
<dbReference type="PANTHER" id="PTHR13939:SF0">
    <property type="entry name" value="NMN AMIDOHYDROLASE-LIKE PROTEIN YFAY"/>
    <property type="match status" value="1"/>
</dbReference>
<protein>
    <recommendedName>
        <fullName evidence="1">MoaB/Mog domain-containing protein</fullName>
    </recommendedName>
</protein>
<organism evidence="2">
    <name type="scientific">marine sediment metagenome</name>
    <dbReference type="NCBI Taxonomy" id="412755"/>
    <lineage>
        <taxon>unclassified sequences</taxon>
        <taxon>metagenomes</taxon>
        <taxon>ecological metagenomes</taxon>
    </lineage>
</organism>
<evidence type="ECO:0000313" key="2">
    <source>
        <dbReference type="EMBL" id="KKK85288.1"/>
    </source>
</evidence>
<dbReference type="InterPro" id="IPR041424">
    <property type="entry name" value="CinA_KH"/>
</dbReference>